<evidence type="ECO:0000313" key="2">
    <source>
        <dbReference type="EMBL" id="RZC58613.1"/>
    </source>
</evidence>
<sequence length="76" mass="9252">MTKVEKEALLEKRRNAYRSRKKELNGNTAETNKQLPTRPWSRNQYNKLVERNKWKAEYCNVMVLNQLVERNKRQTE</sequence>
<feature type="region of interest" description="Disordered" evidence="1">
    <location>
        <begin position="1"/>
        <end position="39"/>
    </location>
</feature>
<gene>
    <name evidence="2" type="ORF">C5167_005921</name>
</gene>
<reference evidence="2 3" key="1">
    <citation type="journal article" date="2018" name="Science">
        <title>The opium poppy genome and morphinan production.</title>
        <authorList>
            <person name="Guo L."/>
            <person name="Winzer T."/>
            <person name="Yang X."/>
            <person name="Li Y."/>
            <person name="Ning Z."/>
            <person name="He Z."/>
            <person name="Teodor R."/>
            <person name="Lu Y."/>
            <person name="Bowser T.A."/>
            <person name="Graham I.A."/>
            <person name="Ye K."/>
        </authorList>
    </citation>
    <scope>NUCLEOTIDE SEQUENCE [LARGE SCALE GENOMIC DNA]</scope>
    <source>
        <strain evidence="3">cv. HN1</strain>
        <tissue evidence="2">Leaves</tissue>
    </source>
</reference>
<feature type="compositionally biased region" description="Basic and acidic residues" evidence="1">
    <location>
        <begin position="1"/>
        <end position="14"/>
    </location>
</feature>
<evidence type="ECO:0000313" key="3">
    <source>
        <dbReference type="Proteomes" id="UP000316621"/>
    </source>
</evidence>
<dbReference type="Proteomes" id="UP000316621">
    <property type="component" value="Chromosome 4"/>
</dbReference>
<proteinExistence type="predicted"/>
<dbReference type="AlphaFoldDB" id="A0A4Y7JBY1"/>
<protein>
    <submittedName>
        <fullName evidence="2">Uncharacterized protein</fullName>
    </submittedName>
</protein>
<feature type="compositionally biased region" description="Polar residues" evidence="1">
    <location>
        <begin position="25"/>
        <end position="39"/>
    </location>
</feature>
<organism evidence="2 3">
    <name type="scientific">Papaver somniferum</name>
    <name type="common">Opium poppy</name>
    <dbReference type="NCBI Taxonomy" id="3469"/>
    <lineage>
        <taxon>Eukaryota</taxon>
        <taxon>Viridiplantae</taxon>
        <taxon>Streptophyta</taxon>
        <taxon>Embryophyta</taxon>
        <taxon>Tracheophyta</taxon>
        <taxon>Spermatophyta</taxon>
        <taxon>Magnoliopsida</taxon>
        <taxon>Ranunculales</taxon>
        <taxon>Papaveraceae</taxon>
        <taxon>Papaveroideae</taxon>
        <taxon>Papaver</taxon>
    </lineage>
</organism>
<name>A0A4Y7JBY1_PAPSO</name>
<dbReference type="EMBL" id="CM010718">
    <property type="protein sequence ID" value="RZC58613.1"/>
    <property type="molecule type" value="Genomic_DNA"/>
</dbReference>
<dbReference type="Gramene" id="RZC58613">
    <property type="protein sequence ID" value="RZC58613"/>
    <property type="gene ID" value="C5167_005921"/>
</dbReference>
<keyword evidence="3" id="KW-1185">Reference proteome</keyword>
<evidence type="ECO:0000256" key="1">
    <source>
        <dbReference type="SAM" id="MobiDB-lite"/>
    </source>
</evidence>
<accession>A0A4Y7JBY1</accession>